<comment type="caution">
    <text evidence="5">The sequence shown here is derived from an EMBL/GenBank/DDBJ whole genome shotgun (WGS) entry which is preliminary data.</text>
</comment>
<feature type="domain" description="PAC" evidence="2">
    <location>
        <begin position="223"/>
        <end position="275"/>
    </location>
</feature>
<dbReference type="InterPro" id="IPR037522">
    <property type="entry name" value="HD_GYP_dom"/>
</dbReference>
<dbReference type="InterPro" id="IPR013655">
    <property type="entry name" value="PAS_fold_3"/>
</dbReference>
<feature type="domain" description="HD" evidence="3">
    <location>
        <begin position="309"/>
        <end position="431"/>
    </location>
</feature>
<dbReference type="SUPFAM" id="SSF55785">
    <property type="entry name" value="PYP-like sensor domain (PAS domain)"/>
    <property type="match status" value="2"/>
</dbReference>
<dbReference type="CDD" id="cd00077">
    <property type="entry name" value="HDc"/>
    <property type="match status" value="1"/>
</dbReference>
<gene>
    <name evidence="5" type="primary">rpfG_2</name>
    <name evidence="5" type="ORF">BWY73_00925</name>
</gene>
<dbReference type="PROSITE" id="PS51831">
    <property type="entry name" value="HD"/>
    <property type="match status" value="1"/>
</dbReference>
<evidence type="ECO:0000259" key="1">
    <source>
        <dbReference type="PROSITE" id="PS50112"/>
    </source>
</evidence>
<reference evidence="5" key="1">
    <citation type="submission" date="2017-02" db="EMBL/GenBank/DDBJ databases">
        <title>Delving into the versatile metabolic prowess of the omnipresent phylum Bacteroidetes.</title>
        <authorList>
            <person name="Nobu M.K."/>
            <person name="Mei R."/>
            <person name="Narihiro T."/>
            <person name="Kuroda K."/>
            <person name="Liu W.-T."/>
        </authorList>
    </citation>
    <scope>NUCLEOTIDE SEQUENCE</scope>
    <source>
        <strain evidence="5">ADurb.Bin417</strain>
    </source>
</reference>
<dbReference type="PANTHER" id="PTHR43155:SF2">
    <property type="entry name" value="CYCLIC DI-GMP PHOSPHODIESTERASE PA4108"/>
    <property type="match status" value="1"/>
</dbReference>
<evidence type="ECO:0000259" key="3">
    <source>
        <dbReference type="PROSITE" id="PS51831"/>
    </source>
</evidence>
<dbReference type="AlphaFoldDB" id="A0A1V5MFX2"/>
<dbReference type="PROSITE" id="PS50112">
    <property type="entry name" value="PAS"/>
    <property type="match status" value="1"/>
</dbReference>
<dbReference type="EC" id="3.1.4.52" evidence="5"/>
<dbReference type="PROSITE" id="PS51832">
    <property type="entry name" value="HD_GYP"/>
    <property type="match status" value="1"/>
</dbReference>
<dbReference type="EMBL" id="MWAK01000128">
    <property type="protein sequence ID" value="OPZ92128.1"/>
    <property type="molecule type" value="Genomic_DNA"/>
</dbReference>
<feature type="domain" description="HD-GYP" evidence="4">
    <location>
        <begin position="287"/>
        <end position="478"/>
    </location>
</feature>
<keyword evidence="5" id="KW-0378">Hydrolase</keyword>
<dbReference type="NCBIfam" id="TIGR00229">
    <property type="entry name" value="sensory_box"/>
    <property type="match status" value="2"/>
</dbReference>
<dbReference type="SMART" id="SM00471">
    <property type="entry name" value="HDc"/>
    <property type="match status" value="1"/>
</dbReference>
<dbReference type="CDD" id="cd00130">
    <property type="entry name" value="PAS"/>
    <property type="match status" value="2"/>
</dbReference>
<feature type="domain" description="PAS" evidence="1">
    <location>
        <begin position="148"/>
        <end position="220"/>
    </location>
</feature>
<dbReference type="Pfam" id="PF13487">
    <property type="entry name" value="HD_5"/>
    <property type="match status" value="1"/>
</dbReference>
<dbReference type="InterPro" id="IPR003607">
    <property type="entry name" value="HD/PDEase_dom"/>
</dbReference>
<dbReference type="GO" id="GO:0071111">
    <property type="term" value="F:cyclic-guanylate-specific phosphodiesterase activity"/>
    <property type="evidence" value="ECO:0007669"/>
    <property type="project" value="UniProtKB-EC"/>
</dbReference>
<dbReference type="InterPro" id="IPR035965">
    <property type="entry name" value="PAS-like_dom_sf"/>
</dbReference>
<name>A0A1V5MFX2_UNCT6</name>
<dbReference type="SMART" id="SM00091">
    <property type="entry name" value="PAS"/>
    <property type="match status" value="2"/>
</dbReference>
<dbReference type="PROSITE" id="PS50113">
    <property type="entry name" value="PAC"/>
    <property type="match status" value="1"/>
</dbReference>
<dbReference type="Proteomes" id="UP000485484">
    <property type="component" value="Unassembled WGS sequence"/>
</dbReference>
<proteinExistence type="predicted"/>
<dbReference type="NCBIfam" id="TIGR00277">
    <property type="entry name" value="HDIG"/>
    <property type="match status" value="1"/>
</dbReference>
<dbReference type="Pfam" id="PF08447">
    <property type="entry name" value="PAS_3"/>
    <property type="match status" value="1"/>
</dbReference>
<dbReference type="InterPro" id="IPR000700">
    <property type="entry name" value="PAS-assoc_C"/>
</dbReference>
<protein>
    <submittedName>
        <fullName evidence="5">Cyclic di-GMP phosphodiesterase response regulator RpfG</fullName>
        <ecNumber evidence="5">3.1.4.52</ecNumber>
    </submittedName>
</protein>
<dbReference type="InterPro" id="IPR006674">
    <property type="entry name" value="HD_domain"/>
</dbReference>
<dbReference type="Pfam" id="PF13188">
    <property type="entry name" value="PAS_8"/>
    <property type="match status" value="1"/>
</dbReference>
<dbReference type="InterPro" id="IPR006675">
    <property type="entry name" value="HDIG_dom"/>
</dbReference>
<dbReference type="Gene3D" id="3.30.450.20">
    <property type="entry name" value="PAS domain"/>
    <property type="match status" value="2"/>
</dbReference>
<evidence type="ECO:0000313" key="5">
    <source>
        <dbReference type="EMBL" id="OPZ92128.1"/>
    </source>
</evidence>
<organism evidence="5">
    <name type="scientific">candidate division TA06 bacterium ADurb.Bin417</name>
    <dbReference type="NCBI Taxonomy" id="1852828"/>
    <lineage>
        <taxon>Bacteria</taxon>
        <taxon>Bacteria division TA06</taxon>
    </lineage>
</organism>
<dbReference type="InterPro" id="IPR000014">
    <property type="entry name" value="PAS"/>
</dbReference>
<sequence length="478" mass="54105">MEIDPVCQSVLQDLEEAALVCDLEFKIIYVNPPFEKMTGLEAAAVLNLPGPDILTSGEDLLALLAGQRDDSRETAVRQPVFIKTARGRREALLTVITHRSGPEQNGFILFLHEVRPETDPLTASSRTLRKVRKEFHHQADFQRQVLENEARYRSFVENFRGIVFQGDKNCRPIFFHGAVEQLTGYTEADFRSGRPSWDKIVHPEDQPAFYEDAEKLFRPGGAVEREYRIQQRDGGVRWVHEVAQNIAAHPLDPIIIQGYIYDITDRRAAEGALTRAKTELTASLDQLQSLFSGIVEALASTVELRDPYTSGHEKRVTLLACALAREIHFDENRIAGLRIAGLLHDIGKLMVPAEILNKPTILSETEYDFIRIHPQAGHDILRKIAFPWPVADIVLQHHERLDGSGYPQGLKAPEIILEARILAVADVMEAMVSHRPYRPAKNLDRALKEIREEKAGLFDQRVVKSCAGLFEEKQFRFD</sequence>
<accession>A0A1V5MFX2</accession>
<evidence type="ECO:0000259" key="2">
    <source>
        <dbReference type="PROSITE" id="PS50113"/>
    </source>
</evidence>
<dbReference type="SUPFAM" id="SSF109604">
    <property type="entry name" value="HD-domain/PDEase-like"/>
    <property type="match status" value="1"/>
</dbReference>
<dbReference type="Gene3D" id="1.10.3210.10">
    <property type="entry name" value="Hypothetical protein af1432"/>
    <property type="match status" value="1"/>
</dbReference>
<evidence type="ECO:0000259" key="4">
    <source>
        <dbReference type="PROSITE" id="PS51832"/>
    </source>
</evidence>
<dbReference type="PANTHER" id="PTHR43155">
    <property type="entry name" value="CYCLIC DI-GMP PHOSPHODIESTERASE PA4108-RELATED"/>
    <property type="match status" value="1"/>
</dbReference>